<evidence type="ECO:0000256" key="2">
    <source>
        <dbReference type="ARBA" id="ARBA00022692"/>
    </source>
</evidence>
<proteinExistence type="predicted"/>
<name>A0A6J8EVK5_MYTCO</name>
<dbReference type="InterPro" id="IPR000276">
    <property type="entry name" value="GPCR_Rhodpsn"/>
</dbReference>
<dbReference type="Pfam" id="PF00001">
    <property type="entry name" value="7tm_1"/>
    <property type="match status" value="1"/>
</dbReference>
<keyword evidence="3 9" id="KW-1133">Transmembrane helix</keyword>
<feature type="transmembrane region" description="Helical" evidence="9">
    <location>
        <begin position="54"/>
        <end position="75"/>
    </location>
</feature>
<evidence type="ECO:0000256" key="4">
    <source>
        <dbReference type="ARBA" id="ARBA00023040"/>
    </source>
</evidence>
<dbReference type="PANTHER" id="PTHR24238:SF47">
    <property type="entry name" value="ECDYSTEROIDS_DOPAMINE RECEPTOR-RELATED"/>
    <property type="match status" value="1"/>
</dbReference>
<evidence type="ECO:0000256" key="5">
    <source>
        <dbReference type="ARBA" id="ARBA00023136"/>
    </source>
</evidence>
<protein>
    <submittedName>
        <fullName evidence="11">CCKBR</fullName>
    </submittedName>
</protein>
<comment type="subcellular location">
    <subcellularLocation>
        <location evidence="1">Membrane</location>
        <topology evidence="1">Multi-pass membrane protein</topology>
    </subcellularLocation>
</comment>
<feature type="region of interest" description="Disordered" evidence="8">
    <location>
        <begin position="226"/>
        <end position="253"/>
    </location>
</feature>
<feature type="transmembrane region" description="Helical" evidence="9">
    <location>
        <begin position="334"/>
        <end position="354"/>
    </location>
</feature>
<dbReference type="InterPro" id="IPR017452">
    <property type="entry name" value="GPCR_Rhodpsn_7TM"/>
</dbReference>
<feature type="compositionally biased region" description="Basic and acidic residues" evidence="8">
    <location>
        <begin position="226"/>
        <end position="240"/>
    </location>
</feature>
<feature type="transmembrane region" description="Helical" evidence="9">
    <location>
        <begin position="95"/>
        <end position="113"/>
    </location>
</feature>
<sequence>MDNITVSQWNDMITKTLIPNIVILSIYVVLGTCGNVLVLSVYSFQMKGLSDERYFIPILAVFDMVVTIYCGLFLIIQCFNQVTFSNNILCKTAQFFVGLTTFIPILLLLIIAVQRYLKVCMPYKPVMSLRVKRIALILTIVISLICAFPLPFVYGSVPFHSVNYGINGTNCGKLKEGHQLARAVYAIVIGFLAVATVTTLIVLYSRIGCTVYRQFKLNKSNSNRVEVGKSETKTDDEKVSEVGQNGGIQTPVTSDGDSNISNTNIVKNHQTTLSGSKRRQKSNRRITHKLTIMFFVITLVFVLSYLPKVVLLIIEGLYEDFWEKLSNTRRPGVMFIYQMFIINNIVNPFIYAFMDIKFRKEATLFLDRVFHCKF</sequence>
<keyword evidence="4" id="KW-0297">G-protein coupled receptor</keyword>
<reference evidence="11 12" key="1">
    <citation type="submission" date="2020-06" db="EMBL/GenBank/DDBJ databases">
        <authorList>
            <person name="Li R."/>
            <person name="Bekaert M."/>
        </authorList>
    </citation>
    <scope>NUCLEOTIDE SEQUENCE [LARGE SCALE GENOMIC DNA]</scope>
    <source>
        <strain evidence="12">wild</strain>
    </source>
</reference>
<keyword evidence="7" id="KW-0807">Transducer</keyword>
<keyword evidence="6" id="KW-0675">Receptor</keyword>
<dbReference type="Gene3D" id="1.20.1070.10">
    <property type="entry name" value="Rhodopsin 7-helix transmembrane proteins"/>
    <property type="match status" value="1"/>
</dbReference>
<evidence type="ECO:0000256" key="3">
    <source>
        <dbReference type="ARBA" id="ARBA00022989"/>
    </source>
</evidence>
<dbReference type="EMBL" id="CACVKT020009878">
    <property type="protein sequence ID" value="CAC5423786.1"/>
    <property type="molecule type" value="Genomic_DNA"/>
</dbReference>
<feature type="transmembrane region" description="Helical" evidence="9">
    <location>
        <begin position="183"/>
        <end position="204"/>
    </location>
</feature>
<dbReference type="OrthoDB" id="6077868at2759"/>
<feature type="transmembrane region" description="Helical" evidence="9">
    <location>
        <begin position="20"/>
        <end position="42"/>
    </location>
</feature>
<accession>A0A6J8EVK5</accession>
<evidence type="ECO:0000256" key="8">
    <source>
        <dbReference type="SAM" id="MobiDB-lite"/>
    </source>
</evidence>
<keyword evidence="2 9" id="KW-0812">Transmembrane</keyword>
<evidence type="ECO:0000256" key="1">
    <source>
        <dbReference type="ARBA" id="ARBA00004141"/>
    </source>
</evidence>
<feature type="transmembrane region" description="Helical" evidence="9">
    <location>
        <begin position="134"/>
        <end position="154"/>
    </location>
</feature>
<dbReference type="Proteomes" id="UP000507470">
    <property type="component" value="Unassembled WGS sequence"/>
</dbReference>
<dbReference type="AlphaFoldDB" id="A0A6J8EVK5"/>
<keyword evidence="5 9" id="KW-0472">Membrane</keyword>
<evidence type="ECO:0000256" key="9">
    <source>
        <dbReference type="SAM" id="Phobius"/>
    </source>
</evidence>
<evidence type="ECO:0000259" key="10">
    <source>
        <dbReference type="PROSITE" id="PS50262"/>
    </source>
</evidence>
<dbReference type="PROSITE" id="PS50262">
    <property type="entry name" value="G_PROTEIN_RECEP_F1_2"/>
    <property type="match status" value="1"/>
</dbReference>
<feature type="transmembrane region" description="Helical" evidence="9">
    <location>
        <begin position="290"/>
        <end position="314"/>
    </location>
</feature>
<gene>
    <name evidence="11" type="ORF">MCOR_55755</name>
</gene>
<dbReference type="GO" id="GO:0016020">
    <property type="term" value="C:membrane"/>
    <property type="evidence" value="ECO:0007669"/>
    <property type="project" value="UniProtKB-SubCell"/>
</dbReference>
<evidence type="ECO:0000256" key="7">
    <source>
        <dbReference type="ARBA" id="ARBA00023224"/>
    </source>
</evidence>
<organism evidence="11 12">
    <name type="scientific">Mytilus coruscus</name>
    <name type="common">Sea mussel</name>
    <dbReference type="NCBI Taxonomy" id="42192"/>
    <lineage>
        <taxon>Eukaryota</taxon>
        <taxon>Metazoa</taxon>
        <taxon>Spiralia</taxon>
        <taxon>Lophotrochozoa</taxon>
        <taxon>Mollusca</taxon>
        <taxon>Bivalvia</taxon>
        <taxon>Autobranchia</taxon>
        <taxon>Pteriomorphia</taxon>
        <taxon>Mytilida</taxon>
        <taxon>Mytiloidea</taxon>
        <taxon>Mytilidae</taxon>
        <taxon>Mytilinae</taxon>
        <taxon>Mytilus</taxon>
    </lineage>
</organism>
<dbReference type="SUPFAM" id="SSF81321">
    <property type="entry name" value="Family A G protein-coupled receptor-like"/>
    <property type="match status" value="1"/>
</dbReference>
<evidence type="ECO:0000313" key="11">
    <source>
        <dbReference type="EMBL" id="CAC5423786.1"/>
    </source>
</evidence>
<dbReference type="PANTHER" id="PTHR24238">
    <property type="entry name" value="G-PROTEIN COUPLED RECEPTOR"/>
    <property type="match status" value="1"/>
</dbReference>
<evidence type="ECO:0000313" key="12">
    <source>
        <dbReference type="Proteomes" id="UP000507470"/>
    </source>
</evidence>
<dbReference type="CDD" id="cd00637">
    <property type="entry name" value="7tm_classA_rhodopsin-like"/>
    <property type="match status" value="1"/>
</dbReference>
<dbReference type="GO" id="GO:0004930">
    <property type="term" value="F:G protein-coupled receptor activity"/>
    <property type="evidence" value="ECO:0007669"/>
    <property type="project" value="UniProtKB-KW"/>
</dbReference>
<dbReference type="PRINTS" id="PR00237">
    <property type="entry name" value="GPCRRHODOPSN"/>
</dbReference>
<feature type="domain" description="G-protein coupled receptors family 1 profile" evidence="10">
    <location>
        <begin position="34"/>
        <end position="351"/>
    </location>
</feature>
<evidence type="ECO:0000256" key="6">
    <source>
        <dbReference type="ARBA" id="ARBA00023170"/>
    </source>
</evidence>
<keyword evidence="12" id="KW-1185">Reference proteome</keyword>